<accession>A0AAD7X4I6</accession>
<sequence length="332" mass="36761">MDAQRFDTAIVQPKPLRVVIPLRTTSDDEEAEWQARYPSPPPPTPSYRNPRGGTPLDEQRYDPFRAMLSATSPPRYASPNPEYLSSYPELADSAVYRLPAVEDAYDELLAYHLGSNGAGDDSDELSAESDDTTPTDECGHPVEHSTVTTYQFEGASEDGDYVIERTIVRPVPRRFDLTKSLATLATRSTATLRQKASFSYSSEDTTPSSSTEDSDDYDTVVVPPTSRATSRRPSLAVSAFPITEVTDRLKRLATHLVPARYGADDHFEETVEHYEEVWAREERGEPQVEVLVTRTQESFVDAAPYLNSEIVSARRYVGLYANGAPAPAASRA</sequence>
<feature type="compositionally biased region" description="Acidic residues" evidence="1">
    <location>
        <begin position="120"/>
        <end position="134"/>
    </location>
</feature>
<name>A0AAD7X4I6_9APHY</name>
<organism evidence="2 3">
    <name type="scientific">Trametes cubensis</name>
    <dbReference type="NCBI Taxonomy" id="1111947"/>
    <lineage>
        <taxon>Eukaryota</taxon>
        <taxon>Fungi</taxon>
        <taxon>Dikarya</taxon>
        <taxon>Basidiomycota</taxon>
        <taxon>Agaricomycotina</taxon>
        <taxon>Agaricomycetes</taxon>
        <taxon>Polyporales</taxon>
        <taxon>Polyporaceae</taxon>
        <taxon>Trametes</taxon>
    </lineage>
</organism>
<reference evidence="2" key="1">
    <citation type="submission" date="2022-11" db="EMBL/GenBank/DDBJ databases">
        <title>Genome Sequence of Cubamyces cubensis.</title>
        <authorList>
            <person name="Buettner E."/>
        </authorList>
    </citation>
    <scope>NUCLEOTIDE SEQUENCE</scope>
    <source>
        <strain evidence="2">MPL-01</strain>
    </source>
</reference>
<evidence type="ECO:0000313" key="2">
    <source>
        <dbReference type="EMBL" id="KAJ8454660.1"/>
    </source>
</evidence>
<gene>
    <name evidence="2" type="ORF">ONZ51_g12898</name>
</gene>
<feature type="compositionally biased region" description="Low complexity" evidence="1">
    <location>
        <begin position="193"/>
        <end position="211"/>
    </location>
</feature>
<dbReference type="Proteomes" id="UP001215151">
    <property type="component" value="Unassembled WGS sequence"/>
</dbReference>
<feature type="region of interest" description="Disordered" evidence="1">
    <location>
        <begin position="193"/>
        <end position="228"/>
    </location>
</feature>
<comment type="caution">
    <text evidence="2">The sequence shown here is derived from an EMBL/GenBank/DDBJ whole genome shotgun (WGS) entry which is preliminary data.</text>
</comment>
<feature type="region of interest" description="Disordered" evidence="1">
    <location>
        <begin position="113"/>
        <end position="147"/>
    </location>
</feature>
<protein>
    <submittedName>
        <fullName evidence="2">Uncharacterized protein</fullName>
    </submittedName>
</protein>
<proteinExistence type="predicted"/>
<keyword evidence="3" id="KW-1185">Reference proteome</keyword>
<dbReference type="AlphaFoldDB" id="A0AAD7X4I6"/>
<dbReference type="EMBL" id="JAPEVG010000918">
    <property type="protein sequence ID" value="KAJ8454660.1"/>
    <property type="molecule type" value="Genomic_DNA"/>
</dbReference>
<evidence type="ECO:0000256" key="1">
    <source>
        <dbReference type="SAM" id="MobiDB-lite"/>
    </source>
</evidence>
<evidence type="ECO:0000313" key="3">
    <source>
        <dbReference type="Proteomes" id="UP001215151"/>
    </source>
</evidence>
<feature type="region of interest" description="Disordered" evidence="1">
    <location>
        <begin position="21"/>
        <end position="59"/>
    </location>
</feature>